<sequence length="77" mass="8649">ARTHRGTYRAPTVDAFVTTEVESTPLLERISDDAYRRIRDDAREVLAPFTTSEGRIEAPFECKVVAARRSIAGAVRR</sequence>
<evidence type="ECO:0000313" key="1">
    <source>
        <dbReference type="EMBL" id="MEE2035469.1"/>
    </source>
</evidence>
<organism evidence="1 2">
    <name type="scientific">Rhodococcus chondri</name>
    <dbReference type="NCBI Taxonomy" id="3065941"/>
    <lineage>
        <taxon>Bacteria</taxon>
        <taxon>Bacillati</taxon>
        <taxon>Actinomycetota</taxon>
        <taxon>Actinomycetes</taxon>
        <taxon>Mycobacteriales</taxon>
        <taxon>Nocardiaceae</taxon>
        <taxon>Rhodococcus</taxon>
    </lineage>
</organism>
<accession>A0ABU7JZX7</accession>
<evidence type="ECO:0008006" key="3">
    <source>
        <dbReference type="Google" id="ProtNLM"/>
    </source>
</evidence>
<dbReference type="EMBL" id="JAUZMZ010000326">
    <property type="protein sequence ID" value="MEE2035469.1"/>
    <property type="molecule type" value="Genomic_DNA"/>
</dbReference>
<reference evidence="1 2" key="1">
    <citation type="submission" date="2023-08" db="EMBL/GenBank/DDBJ databases">
        <authorList>
            <person name="Girao M."/>
            <person name="Carvalho M.F."/>
        </authorList>
    </citation>
    <scope>NUCLEOTIDE SEQUENCE [LARGE SCALE GENOMIC DNA]</scope>
    <source>
        <strain evidence="1 2">CC-R104</strain>
    </source>
</reference>
<comment type="caution">
    <text evidence="1">The sequence shown here is derived from an EMBL/GenBank/DDBJ whole genome shotgun (WGS) entry which is preliminary data.</text>
</comment>
<feature type="non-terminal residue" evidence="1">
    <location>
        <position position="1"/>
    </location>
</feature>
<name>A0ABU7JZX7_9NOCA</name>
<evidence type="ECO:0000313" key="2">
    <source>
        <dbReference type="Proteomes" id="UP001331936"/>
    </source>
</evidence>
<dbReference type="Proteomes" id="UP001331936">
    <property type="component" value="Unassembled WGS sequence"/>
</dbReference>
<protein>
    <recommendedName>
        <fullName evidence="3">SAM-dependent methyltransferase</fullName>
    </recommendedName>
</protein>
<proteinExistence type="predicted"/>
<keyword evidence="2" id="KW-1185">Reference proteome</keyword>
<gene>
    <name evidence="1" type="ORF">Q8814_25760</name>
</gene>